<keyword evidence="3" id="KW-1185">Reference proteome</keyword>
<dbReference type="Proteomes" id="UP000609879">
    <property type="component" value="Unassembled WGS sequence"/>
</dbReference>
<comment type="caution">
    <text evidence="2">The sequence shown here is derived from an EMBL/GenBank/DDBJ whole genome shotgun (WGS) entry which is preliminary data.</text>
</comment>
<keyword evidence="1" id="KW-0812">Transmembrane</keyword>
<name>A0ABQ3XUY4_9ACTN</name>
<evidence type="ECO:0000313" key="3">
    <source>
        <dbReference type="Proteomes" id="UP000609879"/>
    </source>
</evidence>
<accession>A0ABQ3XUY4</accession>
<proteinExistence type="predicted"/>
<gene>
    <name evidence="2" type="ORF">Ade02nite_01640</name>
</gene>
<protein>
    <recommendedName>
        <fullName evidence="4">DUF2905 domain-containing protein</fullName>
    </recommendedName>
</protein>
<keyword evidence="1" id="KW-1133">Transmembrane helix</keyword>
<sequence>MRIGNTEVRFLGGPLGCLGMILFSVLASVVLTILLNVLL</sequence>
<evidence type="ECO:0008006" key="4">
    <source>
        <dbReference type="Google" id="ProtNLM"/>
    </source>
</evidence>
<organism evidence="2 3">
    <name type="scientific">Paractinoplanes deccanensis</name>
    <dbReference type="NCBI Taxonomy" id="113561"/>
    <lineage>
        <taxon>Bacteria</taxon>
        <taxon>Bacillati</taxon>
        <taxon>Actinomycetota</taxon>
        <taxon>Actinomycetes</taxon>
        <taxon>Micromonosporales</taxon>
        <taxon>Micromonosporaceae</taxon>
        <taxon>Paractinoplanes</taxon>
    </lineage>
</organism>
<reference evidence="2 3" key="1">
    <citation type="submission" date="2021-01" db="EMBL/GenBank/DDBJ databases">
        <title>Whole genome shotgun sequence of Actinoplanes deccanensis NBRC 13994.</title>
        <authorList>
            <person name="Komaki H."/>
            <person name="Tamura T."/>
        </authorList>
    </citation>
    <scope>NUCLEOTIDE SEQUENCE [LARGE SCALE GENOMIC DNA]</scope>
    <source>
        <strain evidence="2 3">NBRC 13994</strain>
    </source>
</reference>
<feature type="transmembrane region" description="Helical" evidence="1">
    <location>
        <begin position="12"/>
        <end position="38"/>
    </location>
</feature>
<dbReference type="EMBL" id="BOMI01000002">
    <property type="protein sequence ID" value="GID71523.1"/>
    <property type="molecule type" value="Genomic_DNA"/>
</dbReference>
<evidence type="ECO:0000313" key="2">
    <source>
        <dbReference type="EMBL" id="GID71523.1"/>
    </source>
</evidence>
<keyword evidence="1" id="KW-0472">Membrane</keyword>
<evidence type="ECO:0000256" key="1">
    <source>
        <dbReference type="SAM" id="Phobius"/>
    </source>
</evidence>